<evidence type="ECO:0000313" key="1">
    <source>
        <dbReference type="EMBL" id="PHU34067.1"/>
    </source>
</evidence>
<sequence length="359" mass="42409">MKKRILPICDNPPSLVYGHIINPLSIILGHEKTEGWVLNNYIQLCAPSTVKKYGEEDVEFLNFYPKYFSDFESYLLRTHNLTDEILKLSPDNLLDNMINWIDNGYYIETFLNEIEIDGTALNESKKTRLNEQLFFGYDSDSEIFKMLAFNDKHHLGIIDVPFTKFKEVFFSEVGQKLCKESDWISVGEEYGVVLYKFRDDVRCDFNIRSVRSQLNEYLKGYNSAIHFTWLNNEKIDFVFGVNVYDSLIKWLDLHEDEYIDNRSIFGLWDHKKIMLERIKYLEANNYLQNRYSDEYEVIVKKMDNIRLQIMKYNMIRKRSAIDSMIKNLLLVKDIEVEILGAIVQELNQLELENVALRGA</sequence>
<dbReference type="RefSeq" id="WP_099392582.1">
    <property type="nucleotide sequence ID" value="NZ_PDYF01000041.1"/>
</dbReference>
<dbReference type="EMBL" id="PDYF01000041">
    <property type="protein sequence ID" value="PHU34067.1"/>
    <property type="molecule type" value="Genomic_DNA"/>
</dbReference>
<organism evidence="1 2">
    <name type="scientific">Pseudobutyrivibrio ruminis</name>
    <dbReference type="NCBI Taxonomy" id="46206"/>
    <lineage>
        <taxon>Bacteria</taxon>
        <taxon>Bacillati</taxon>
        <taxon>Bacillota</taxon>
        <taxon>Clostridia</taxon>
        <taxon>Lachnospirales</taxon>
        <taxon>Lachnospiraceae</taxon>
        <taxon>Pseudobutyrivibrio</taxon>
    </lineage>
</organism>
<gene>
    <name evidence="1" type="ORF">CSX01_12060</name>
</gene>
<dbReference type="Proteomes" id="UP000225889">
    <property type="component" value="Unassembled WGS sequence"/>
</dbReference>
<evidence type="ECO:0000313" key="2">
    <source>
        <dbReference type="Proteomes" id="UP000225889"/>
    </source>
</evidence>
<name>A0A2G3DSQ1_9FIRM</name>
<dbReference type="AlphaFoldDB" id="A0A2G3DSQ1"/>
<proteinExistence type="predicted"/>
<accession>A0A2G3DSQ1</accession>
<reference evidence="1 2" key="2">
    <citation type="submission" date="2017-10" db="EMBL/GenBank/DDBJ databases">
        <authorList>
            <person name="Banno H."/>
            <person name="Chua N.-H."/>
        </authorList>
    </citation>
    <scope>NUCLEOTIDE SEQUENCE [LARGE SCALE GENOMIC DNA]</scope>
    <source>
        <strain evidence="1 2">JK626</strain>
    </source>
</reference>
<evidence type="ECO:0008006" key="3">
    <source>
        <dbReference type="Google" id="ProtNLM"/>
    </source>
</evidence>
<reference evidence="1 2" key="1">
    <citation type="submission" date="2017-10" db="EMBL/GenBank/DDBJ databases">
        <title>Resolving the taxonomy of Roseburia spp., Eubacterium rectale and Agathobacter spp. through phylogenomic analysis.</title>
        <authorList>
            <person name="Sheridan P.O."/>
            <person name="Walker A.W."/>
            <person name="Duncan S.H."/>
            <person name="Scott K.P."/>
            <person name="Toole P.W.O."/>
            <person name="Luis P."/>
            <person name="Flint H.J."/>
        </authorList>
    </citation>
    <scope>NUCLEOTIDE SEQUENCE [LARGE SCALE GENOMIC DNA]</scope>
    <source>
        <strain evidence="1 2">JK626</strain>
    </source>
</reference>
<comment type="caution">
    <text evidence="1">The sequence shown here is derived from an EMBL/GenBank/DDBJ whole genome shotgun (WGS) entry which is preliminary data.</text>
</comment>
<protein>
    <recommendedName>
        <fullName evidence="3">Butirosin biosynthesis protein H N-terminal domain-containing protein</fullName>
    </recommendedName>
</protein>